<evidence type="ECO:0000256" key="1">
    <source>
        <dbReference type="ARBA" id="ARBA00022837"/>
    </source>
</evidence>
<evidence type="ECO:0000313" key="5">
    <source>
        <dbReference type="EMBL" id="KAC9819660.1"/>
    </source>
</evidence>
<dbReference type="PANTHER" id="PTHR46824:SF1">
    <property type="entry name" value="CALCIUM-BINDING PROTEIN CML49-RELATED"/>
    <property type="match status" value="1"/>
</dbReference>
<dbReference type="InterPro" id="IPR044590">
    <property type="entry name" value="CML48/49/50"/>
</dbReference>
<protein>
    <recommendedName>
        <fullName evidence="4">EF-hand domain-containing protein</fullName>
    </recommendedName>
</protein>
<reference evidence="5 6" key="1">
    <citation type="submission" date="2019-05" db="EMBL/GenBank/DDBJ databases">
        <title>Mikania micrantha, genome provides insights into the molecular mechanism of rapid growth.</title>
        <authorList>
            <person name="Liu B."/>
        </authorList>
    </citation>
    <scope>NUCLEOTIDE SEQUENCE [LARGE SCALE GENOMIC DNA]</scope>
    <source>
        <strain evidence="5">NLD-2019</strain>
        <tissue evidence="5">Leaf</tissue>
    </source>
</reference>
<dbReference type="Gene3D" id="1.10.238.10">
    <property type="entry name" value="EF-hand"/>
    <property type="match status" value="1"/>
</dbReference>
<evidence type="ECO:0000259" key="4">
    <source>
        <dbReference type="PROSITE" id="PS50222"/>
    </source>
</evidence>
<dbReference type="InterPro" id="IPR018247">
    <property type="entry name" value="EF_Hand_1_Ca_BS"/>
</dbReference>
<dbReference type="Pfam" id="PF22936">
    <property type="entry name" value="Pol_BBD"/>
    <property type="match status" value="1"/>
</dbReference>
<keyword evidence="1" id="KW-0106">Calcium</keyword>
<organism evidence="5 6">
    <name type="scientific">Mikania micrantha</name>
    <name type="common">bitter vine</name>
    <dbReference type="NCBI Taxonomy" id="192012"/>
    <lineage>
        <taxon>Eukaryota</taxon>
        <taxon>Viridiplantae</taxon>
        <taxon>Streptophyta</taxon>
        <taxon>Embryophyta</taxon>
        <taxon>Tracheophyta</taxon>
        <taxon>Spermatophyta</taxon>
        <taxon>Magnoliopsida</taxon>
        <taxon>eudicotyledons</taxon>
        <taxon>Gunneridae</taxon>
        <taxon>Pentapetalae</taxon>
        <taxon>asterids</taxon>
        <taxon>campanulids</taxon>
        <taxon>Asterales</taxon>
        <taxon>Asteraceae</taxon>
        <taxon>Asteroideae</taxon>
        <taxon>Heliantheae alliance</taxon>
        <taxon>Eupatorieae</taxon>
        <taxon>Mikania</taxon>
    </lineage>
</organism>
<dbReference type="PANTHER" id="PTHR46824">
    <property type="entry name" value="CALCIUM-BINDING PROTEIN CML48-RELATED"/>
    <property type="match status" value="1"/>
</dbReference>
<dbReference type="SUPFAM" id="SSF47473">
    <property type="entry name" value="EF-hand"/>
    <property type="match status" value="1"/>
</dbReference>
<keyword evidence="2" id="KW-0175">Coiled coil</keyword>
<dbReference type="InterPro" id="IPR002048">
    <property type="entry name" value="EF_hand_dom"/>
</dbReference>
<feature type="compositionally biased region" description="Basic and acidic residues" evidence="3">
    <location>
        <begin position="351"/>
        <end position="360"/>
    </location>
</feature>
<feature type="domain" description="EF-hand" evidence="4">
    <location>
        <begin position="531"/>
        <end position="566"/>
    </location>
</feature>
<feature type="coiled-coil region" evidence="2">
    <location>
        <begin position="642"/>
        <end position="719"/>
    </location>
</feature>
<evidence type="ECO:0000256" key="2">
    <source>
        <dbReference type="SAM" id="Coils"/>
    </source>
</evidence>
<name>A0A5N6LAG0_9ASTR</name>
<accession>A0A5N6LAG0</accession>
<dbReference type="OrthoDB" id="1751483at2759"/>
<comment type="caution">
    <text evidence="5">The sequence shown here is derived from an EMBL/GenBank/DDBJ whole genome shotgun (WGS) entry which is preliminary data.</text>
</comment>
<dbReference type="Pfam" id="PF14223">
    <property type="entry name" value="Retrotran_gag_2"/>
    <property type="match status" value="1"/>
</dbReference>
<evidence type="ECO:0000313" key="6">
    <source>
        <dbReference type="Proteomes" id="UP000326396"/>
    </source>
</evidence>
<dbReference type="PROSITE" id="PS00018">
    <property type="entry name" value="EF_HAND_1"/>
    <property type="match status" value="1"/>
</dbReference>
<keyword evidence="6" id="KW-1185">Reference proteome</keyword>
<feature type="region of interest" description="Disordered" evidence="3">
    <location>
        <begin position="1"/>
        <end position="119"/>
    </location>
</feature>
<dbReference type="SMART" id="SM00054">
    <property type="entry name" value="EFh"/>
    <property type="match status" value="1"/>
</dbReference>
<dbReference type="InterPro" id="IPR011992">
    <property type="entry name" value="EF-hand-dom_pair"/>
</dbReference>
<proteinExistence type="predicted"/>
<dbReference type="InterPro" id="IPR054722">
    <property type="entry name" value="PolX-like_BBD"/>
</dbReference>
<feature type="region of interest" description="Disordered" evidence="3">
    <location>
        <begin position="388"/>
        <end position="415"/>
    </location>
</feature>
<dbReference type="GO" id="GO:0005509">
    <property type="term" value="F:calcium ion binding"/>
    <property type="evidence" value="ECO:0007669"/>
    <property type="project" value="InterPro"/>
</dbReference>
<evidence type="ECO:0000256" key="3">
    <source>
        <dbReference type="SAM" id="MobiDB-lite"/>
    </source>
</evidence>
<gene>
    <name evidence="5" type="ORF">E3N88_45208</name>
</gene>
<sequence>MSGYPQNPSGYGAPPPSSQPYSSAPYGAPPQPYGTPAQPYGAPAQPYGAPAQPYGAPAQTYGASTQSPYAQVATPYGAPQPSAPYGAQPQTKPPKDQNKPSSSPYGAPQPGGGYPPAPGSYGSPFSALVPSTFPREPIRTWWRVFRSRIRTEVESSTIRSYRGRYRRTIRASGLAEALTGGEAKVPDGATEAQRKEVTDKSKEMGVKAHSAIILSLGDRVLREVSKETTAAGIWTKMESLYMTKSLANRLYLKKRLYTFQMSSGKSIEDHTDEFNKLILDLENIEIVLDEEDQAIIFLTSLPQHYDHFVDTLLYGRESLTMEEVLSALNSRELKKRSDLKDEGGEGLFVRGRSDQREQKGFKNRGFSRSKSRFRKRCYVCQSEKHLKRGPELKKKKGESSGAKHSSNYTHSDENSDGYDSCDVLMATEGNTGDGWVLDSGCSFHMTYLKDSFCNLEMKKQGTVKLGDDRSCDVIGIGDVVLKLNNGTEIKLNEVRYVPELKRSLISMGTFEKEGMYVCFKDGPKEFTQVFYSLQNWRANFEKFDRDRSGQIDANELREALLSLGFSVSPVVLDLLVSKFDKTGGKNKAIEYDNFIEYGLTEKFKEKDTTYSGHATFSYEAFMLTAFDQRDNMASSIDLQETLKPFHQRASDAEERLEKLEAAFAKTKVVVDPRNEELSNKVAELQRLLEDAKSEQLAEREKILKEMQRVTDENAKLRYRITHLVRAIEKTDSDLALK</sequence>
<dbReference type="Pfam" id="PF13499">
    <property type="entry name" value="EF-hand_7"/>
    <property type="match status" value="1"/>
</dbReference>
<dbReference type="AlphaFoldDB" id="A0A5N6LAG0"/>
<dbReference type="EMBL" id="SZYD01002199">
    <property type="protein sequence ID" value="KAC9819660.1"/>
    <property type="molecule type" value="Genomic_DNA"/>
</dbReference>
<feature type="region of interest" description="Disordered" evidence="3">
    <location>
        <begin position="344"/>
        <end position="363"/>
    </location>
</feature>
<dbReference type="PROSITE" id="PS50222">
    <property type="entry name" value="EF_HAND_2"/>
    <property type="match status" value="1"/>
</dbReference>
<dbReference type="Proteomes" id="UP000326396">
    <property type="component" value="Unassembled WGS sequence"/>
</dbReference>
<feature type="compositionally biased region" description="Low complexity" evidence="3">
    <location>
        <begin position="34"/>
        <end position="61"/>
    </location>
</feature>